<proteinExistence type="predicted"/>
<comment type="caution">
    <text evidence="3">The sequence shown here is derived from an EMBL/GenBank/DDBJ whole genome shotgun (WGS) entry which is preliminary data.</text>
</comment>
<dbReference type="AlphaFoldDB" id="A0A403QNP8"/>
<dbReference type="EMBL" id="RVVJ01000037">
    <property type="protein sequence ID" value="MML56258.1"/>
    <property type="molecule type" value="Genomic_DNA"/>
</dbReference>
<dbReference type="InterPro" id="IPR056925">
    <property type="entry name" value="ParE-like"/>
</dbReference>
<feature type="region of interest" description="Disordered" evidence="1">
    <location>
        <begin position="1"/>
        <end position="23"/>
    </location>
</feature>
<gene>
    <name evidence="3" type="ORF">D7N80_23845</name>
</gene>
<organism evidence="3">
    <name type="scientific">Salmonella enterica I</name>
    <dbReference type="NCBI Taxonomy" id="59201"/>
    <lineage>
        <taxon>Bacteria</taxon>
        <taxon>Pseudomonadati</taxon>
        <taxon>Pseudomonadota</taxon>
        <taxon>Gammaproteobacteria</taxon>
        <taxon>Enterobacterales</taxon>
        <taxon>Enterobacteriaceae</taxon>
        <taxon>Salmonella</taxon>
    </lineage>
</organism>
<reference evidence="3" key="1">
    <citation type="submission" date="2018-09" db="EMBL/GenBank/DDBJ databases">
        <authorList>
            <person name="Ashton P.M."/>
            <person name="Dallman T."/>
            <person name="Nair S."/>
            <person name="De Pinna E."/>
            <person name="Peters T."/>
            <person name="Grant K."/>
        </authorList>
    </citation>
    <scope>NUCLEOTIDE SEQUENCE [LARGE SCALE GENOMIC DNA]</scope>
    <source>
        <strain evidence="3">598938</strain>
    </source>
</reference>
<feature type="domain" description="ParE-like toxin" evidence="2">
    <location>
        <begin position="23"/>
        <end position="76"/>
    </location>
</feature>
<accession>A0A403QNP8</accession>
<evidence type="ECO:0000259" key="2">
    <source>
        <dbReference type="Pfam" id="PF24732"/>
    </source>
</evidence>
<dbReference type="Pfam" id="PF24732">
    <property type="entry name" value="ParE_like"/>
    <property type="match status" value="1"/>
</dbReference>
<evidence type="ECO:0000256" key="1">
    <source>
        <dbReference type="SAM" id="MobiDB-lite"/>
    </source>
</evidence>
<dbReference type="Proteomes" id="UP000885348">
    <property type="component" value="Unassembled WGS sequence"/>
</dbReference>
<sequence>MKLIIPDRYRQNRKKPRGKPERAARAAYSRLLNGDWSHVRRLERVPPARVINVMYRYRLLSLNEGQTWELLNHNEYVKRIRRCYR</sequence>
<name>A0A403QNP8_SALET</name>
<protein>
    <recommendedName>
        <fullName evidence="2">ParE-like toxin domain-containing protein</fullName>
    </recommendedName>
</protein>
<feature type="compositionally biased region" description="Basic and acidic residues" evidence="1">
    <location>
        <begin position="1"/>
        <end position="10"/>
    </location>
</feature>
<evidence type="ECO:0000313" key="3">
    <source>
        <dbReference type="EMBL" id="MML56258.1"/>
    </source>
</evidence>